<dbReference type="Proteomes" id="UP000002484">
    <property type="component" value="Chromosome"/>
</dbReference>
<dbReference type="GO" id="GO:0019432">
    <property type="term" value="P:triglyceride biosynthetic process"/>
    <property type="evidence" value="ECO:0007669"/>
    <property type="project" value="UniProtKB-UniPathway"/>
</dbReference>
<reference evidence="2 3" key="1">
    <citation type="submission" date="2010-10" db="EMBL/GenBank/DDBJ databases">
        <title>Complete sequence of Frankia sp. EuI1c.</title>
        <authorList>
            <consortium name="US DOE Joint Genome Institute"/>
            <person name="Lucas S."/>
            <person name="Copeland A."/>
            <person name="Lapidus A."/>
            <person name="Cheng J.-F."/>
            <person name="Bruce D."/>
            <person name="Goodwin L."/>
            <person name="Pitluck S."/>
            <person name="Chertkov O."/>
            <person name="Detter J.C."/>
            <person name="Han C."/>
            <person name="Tapia R."/>
            <person name="Land M."/>
            <person name="Hauser L."/>
            <person name="Jeffries C."/>
            <person name="Kyrpides N."/>
            <person name="Ivanova N."/>
            <person name="Mikhailova N."/>
            <person name="Beauchemin N."/>
            <person name="Sen A."/>
            <person name="Sur S.A."/>
            <person name="Gtari M."/>
            <person name="Wall L."/>
            <person name="Tisa L."/>
            <person name="Woyke T."/>
        </authorList>
    </citation>
    <scope>NUCLEOTIDE SEQUENCE [LARGE SCALE GENOMIC DNA]</scope>
    <source>
        <strain evidence="3">DSM 45817 / CECT 9037 / EuI1c</strain>
    </source>
</reference>
<feature type="domain" description="O-acyltransferase WSD1-like N-terminal" evidence="1">
    <location>
        <begin position="46"/>
        <end position="172"/>
    </location>
</feature>
<dbReference type="eggNOG" id="COG1020">
    <property type="taxonomic scope" value="Bacteria"/>
</dbReference>
<keyword evidence="3" id="KW-1185">Reference proteome</keyword>
<dbReference type="UniPathway" id="UPA00282"/>
<dbReference type="SUPFAM" id="SSF52777">
    <property type="entry name" value="CoA-dependent acyltransferases"/>
    <property type="match status" value="1"/>
</dbReference>
<dbReference type="GO" id="GO:0004144">
    <property type="term" value="F:diacylglycerol O-acyltransferase activity"/>
    <property type="evidence" value="ECO:0007669"/>
    <property type="project" value="InterPro"/>
</dbReference>
<accession>E3J8N5</accession>
<dbReference type="KEGG" id="fri:FraEuI1c_0392"/>
<dbReference type="AlphaFoldDB" id="E3J8N5"/>
<evidence type="ECO:0000313" key="2">
    <source>
        <dbReference type="EMBL" id="ADP78478.1"/>
    </source>
</evidence>
<dbReference type="STRING" id="298654.FraEuI1c_0392"/>
<dbReference type="InterPro" id="IPR004255">
    <property type="entry name" value="O-acyltransferase_WSD1_N"/>
</dbReference>
<protein>
    <recommendedName>
        <fullName evidence="1">O-acyltransferase WSD1-like N-terminal domain-containing protein</fullName>
    </recommendedName>
</protein>
<dbReference type="Pfam" id="PF03007">
    <property type="entry name" value="WS_DGAT_cat"/>
    <property type="match status" value="1"/>
</dbReference>
<dbReference type="Gene3D" id="3.30.559.10">
    <property type="entry name" value="Chloramphenicol acetyltransferase-like domain"/>
    <property type="match status" value="1"/>
</dbReference>
<dbReference type="InterPro" id="IPR023213">
    <property type="entry name" value="CAT-like_dom_sf"/>
</dbReference>
<name>E3J8N5_PSEI1</name>
<proteinExistence type="predicted"/>
<dbReference type="InParanoid" id="E3J8N5"/>
<sequence>MRSESMVDMHAGGRPLSRMDRYMLDFQRAYPTRPVSVTCYLLRVSGAPDLDAVRAAVLERVEAFPALTERLVERRGRAPRWEPGGGIDVASQVREYRLPADATEDDLRAMAARLSSIVTPLDRPAWEVGLVTSPGADDVHVFFRSSHVWVDGLSQTRVLTCLFGDQTAPAPWVRTGRLTARTLASAAVRQATTWSGPSAAPAALTEPSDGTCTVHWAHTDLERLRTLGKVYGGSVNDVYLVTVGGAIGAWSAPVGQRPVQAVLSVSTRRPAERAVLGNAFVATRVALPTEPAPPSERFAMMRQQTSYYKGDSNAALAERFWSDRVPSRFGHATIGGGQELRRAAVNTTNLGPIPGPLTVAGAPVTAALPVPAVREGRRQVLVTLGGVGRTATVGFTVPAPRGAELAGLWLTEIENLERAAGIVPVPDQHLPTLAGGLETR</sequence>
<dbReference type="EMBL" id="CP002299">
    <property type="protein sequence ID" value="ADP78478.1"/>
    <property type="molecule type" value="Genomic_DNA"/>
</dbReference>
<organism evidence="2 3">
    <name type="scientific">Pseudofrankia inefficax (strain DSM 45817 / CECT 9037 / DDB 130130 / EuI1c)</name>
    <name type="common">Frankia inefficax</name>
    <dbReference type="NCBI Taxonomy" id="298654"/>
    <lineage>
        <taxon>Bacteria</taxon>
        <taxon>Bacillati</taxon>
        <taxon>Actinomycetota</taxon>
        <taxon>Actinomycetes</taxon>
        <taxon>Frankiales</taxon>
        <taxon>Frankiaceae</taxon>
        <taxon>Pseudofrankia</taxon>
    </lineage>
</organism>
<evidence type="ECO:0000313" key="3">
    <source>
        <dbReference type="Proteomes" id="UP000002484"/>
    </source>
</evidence>
<gene>
    <name evidence="2" type="ordered locus">FraEuI1c_0392</name>
</gene>
<evidence type="ECO:0000259" key="1">
    <source>
        <dbReference type="Pfam" id="PF03007"/>
    </source>
</evidence>
<dbReference type="RefSeq" id="WP_013421600.1">
    <property type="nucleotide sequence ID" value="NC_014666.1"/>
</dbReference>
<dbReference type="HOGENOM" id="CLU_024186_5_0_11"/>